<dbReference type="RefSeq" id="WP_021760936.1">
    <property type="nucleotide sequence ID" value="NC_022444.1"/>
</dbReference>
<evidence type="ECO:0000313" key="6">
    <source>
        <dbReference type="Proteomes" id="UP000016587"/>
    </source>
</evidence>
<dbReference type="PATRIC" id="fig|1121448.10.peg.2188"/>
<dbReference type="InterPro" id="IPR011004">
    <property type="entry name" value="Trimer_LpxA-like_sf"/>
</dbReference>
<dbReference type="InterPro" id="IPR050179">
    <property type="entry name" value="Trans_hexapeptide_repeat"/>
</dbReference>
<reference evidence="6" key="2">
    <citation type="submission" date="2013-07" db="EMBL/GenBank/DDBJ databases">
        <authorList>
            <person name="Morais-Silva F.O."/>
            <person name="Rezende A.M."/>
            <person name="Pimentel C."/>
            <person name="Resende D.M."/>
            <person name="Santos C.I."/>
            <person name="Clemente C."/>
            <person name="de Oliveira L.M."/>
            <person name="da Silva S.M."/>
            <person name="Costa D.A."/>
            <person name="Varela-Raposo A."/>
            <person name="Horacio E.C.A."/>
            <person name="Matos M."/>
            <person name="Flores O."/>
            <person name="Ruiz J.C."/>
            <person name="Rodrigues-Pousada C."/>
        </authorList>
    </citation>
    <scope>NUCLEOTIDE SEQUENCE [LARGE SCALE GENOMIC DNA]</scope>
    <source>
        <strain evidence="6">ATCC 19364 / DSM 1382 / NCIMB 9332 / VKM B-1759</strain>
    </source>
</reference>
<dbReference type="GO" id="GO:0016746">
    <property type="term" value="F:acyltransferase activity"/>
    <property type="evidence" value="ECO:0007669"/>
    <property type="project" value="UniProtKB-KW"/>
</dbReference>
<protein>
    <submittedName>
        <fullName evidence="5">Putative chloramphenicol acetyltransferase</fullName>
    </submittedName>
</protein>
<dbReference type="Gene3D" id="2.160.10.10">
    <property type="entry name" value="Hexapeptide repeat proteins"/>
    <property type="match status" value="1"/>
</dbReference>
<proteinExistence type="inferred from homology"/>
<accession>T2GBM2</accession>
<dbReference type="PANTHER" id="PTHR43300:SF11">
    <property type="entry name" value="ACETYLTRANSFERASE RV3034C-RELATED"/>
    <property type="match status" value="1"/>
</dbReference>
<dbReference type="OrthoDB" id="272049at2"/>
<dbReference type="InterPro" id="IPR001451">
    <property type="entry name" value="Hexapep"/>
</dbReference>
<gene>
    <name evidence="5" type="ORF">DGI_2235</name>
</gene>
<evidence type="ECO:0000256" key="2">
    <source>
        <dbReference type="ARBA" id="ARBA00022679"/>
    </source>
</evidence>
<dbReference type="KEGG" id="dgg:DGI_2235"/>
<dbReference type="Pfam" id="PF00132">
    <property type="entry name" value="Hexapep"/>
    <property type="match status" value="1"/>
</dbReference>
<dbReference type="SUPFAM" id="SSF51161">
    <property type="entry name" value="Trimeric LpxA-like enzymes"/>
    <property type="match status" value="1"/>
</dbReference>
<evidence type="ECO:0000256" key="3">
    <source>
        <dbReference type="ARBA" id="ARBA00022737"/>
    </source>
</evidence>
<dbReference type="EMBL" id="CP006585">
    <property type="protein sequence ID" value="AGW13990.1"/>
    <property type="molecule type" value="Genomic_DNA"/>
</dbReference>
<evidence type="ECO:0000313" key="5">
    <source>
        <dbReference type="EMBL" id="AGW13990.1"/>
    </source>
</evidence>
<evidence type="ECO:0000256" key="1">
    <source>
        <dbReference type="ARBA" id="ARBA00007274"/>
    </source>
</evidence>
<keyword evidence="6" id="KW-1185">Reference proteome</keyword>
<name>T2GBM2_MEGG1</name>
<evidence type="ECO:0000256" key="4">
    <source>
        <dbReference type="ARBA" id="ARBA00023315"/>
    </source>
</evidence>
<dbReference type="HOGENOM" id="CLU_051638_5_1_7"/>
<dbReference type="Proteomes" id="UP000016587">
    <property type="component" value="Chromosome"/>
</dbReference>
<dbReference type="PROSITE" id="PS00101">
    <property type="entry name" value="HEXAPEP_TRANSFERASES"/>
    <property type="match status" value="1"/>
</dbReference>
<reference evidence="5 6" key="1">
    <citation type="journal article" date="2013" name="J. Bacteriol.">
        <title>Roles of HynAB and Ech, the only two hydrogenases found in the model sulfate reducer Desulfovibrio gigas.</title>
        <authorList>
            <person name="Morais-Silva F.O."/>
            <person name="Santos C.I."/>
            <person name="Rodrigues R."/>
            <person name="Pereira I.A."/>
            <person name="Rodrigues-Pousada C."/>
        </authorList>
    </citation>
    <scope>NUCLEOTIDE SEQUENCE [LARGE SCALE GENOMIC DNA]</scope>
    <source>
        <strain evidence="6">ATCC 19364 / DSM 1382 / NCIMB 9332 / VKM B-1759</strain>
    </source>
</reference>
<keyword evidence="2 5" id="KW-0808">Transferase</keyword>
<dbReference type="CDD" id="cd03349">
    <property type="entry name" value="LbH_XAT"/>
    <property type="match status" value="1"/>
</dbReference>
<dbReference type="eggNOG" id="COG0110">
    <property type="taxonomic scope" value="Bacteria"/>
</dbReference>
<dbReference type="InterPro" id="IPR018357">
    <property type="entry name" value="Hexapep_transf_CS"/>
</dbReference>
<organism evidence="5 6">
    <name type="scientific">Megalodesulfovibrio gigas (strain ATCC 19364 / DSM 1382 / NCIMB 9332 / VKM B-1759)</name>
    <name type="common">Desulfovibrio gigas</name>
    <dbReference type="NCBI Taxonomy" id="1121448"/>
    <lineage>
        <taxon>Bacteria</taxon>
        <taxon>Pseudomonadati</taxon>
        <taxon>Thermodesulfobacteriota</taxon>
        <taxon>Desulfovibrionia</taxon>
        <taxon>Desulfovibrionales</taxon>
        <taxon>Desulfovibrionaceae</taxon>
        <taxon>Megalodesulfovibrio</taxon>
    </lineage>
</organism>
<dbReference type="AlphaFoldDB" id="T2GBM2"/>
<comment type="similarity">
    <text evidence="1">Belongs to the transferase hexapeptide repeat family.</text>
</comment>
<dbReference type="PANTHER" id="PTHR43300">
    <property type="entry name" value="ACETYLTRANSFERASE"/>
    <property type="match status" value="1"/>
</dbReference>
<keyword evidence="3" id="KW-0677">Repeat</keyword>
<dbReference type="STRING" id="1121448.DGI_2235"/>
<keyword evidence="4" id="KW-0012">Acyltransferase</keyword>
<sequence>MSKIPPWTRDLLKGPRFDIGEHTYGKLQVEGPLGRVIIGRFCSIAAEVTALMVGHRVDWVSTYPFTVLHADWEELAGIHGHPAALGDLHIGHDVWIGHGATLLAGVTIGSGAVIGANAMVTKDVRPYAIVAGNPAREIRRRFTDAETDALLELAWWDWDLERIRSVVPYLVAGDVAALLDAARSLQP</sequence>